<evidence type="ECO:0000313" key="2">
    <source>
        <dbReference type="EMBL" id="KKN13989.1"/>
    </source>
</evidence>
<accession>A0A0F9N7W7</accession>
<protein>
    <submittedName>
        <fullName evidence="2">Uncharacterized protein</fullName>
    </submittedName>
</protein>
<proteinExistence type="predicted"/>
<feature type="transmembrane region" description="Helical" evidence="1">
    <location>
        <begin position="16"/>
        <end position="34"/>
    </location>
</feature>
<dbReference type="AlphaFoldDB" id="A0A0F9N7W7"/>
<gene>
    <name evidence="2" type="ORF">LCGC14_1000660</name>
</gene>
<sequence length="89" mass="9795">MACNLLDFRCIFVNELVGSAFLSIIIATMFFFIFSSKIKIGFRTSIVVAVPVLLIFGLTLTGFSTLYAFITVLAGFMLAAVFQKLIGNR</sequence>
<evidence type="ECO:0000256" key="1">
    <source>
        <dbReference type="SAM" id="Phobius"/>
    </source>
</evidence>
<keyword evidence="1" id="KW-0812">Transmembrane</keyword>
<organism evidence="2">
    <name type="scientific">marine sediment metagenome</name>
    <dbReference type="NCBI Taxonomy" id="412755"/>
    <lineage>
        <taxon>unclassified sequences</taxon>
        <taxon>metagenomes</taxon>
        <taxon>ecological metagenomes</taxon>
    </lineage>
</organism>
<keyword evidence="1" id="KW-1133">Transmembrane helix</keyword>
<reference evidence="2" key="1">
    <citation type="journal article" date="2015" name="Nature">
        <title>Complex archaea that bridge the gap between prokaryotes and eukaryotes.</title>
        <authorList>
            <person name="Spang A."/>
            <person name="Saw J.H."/>
            <person name="Jorgensen S.L."/>
            <person name="Zaremba-Niedzwiedzka K."/>
            <person name="Martijn J."/>
            <person name="Lind A.E."/>
            <person name="van Eijk R."/>
            <person name="Schleper C."/>
            <person name="Guy L."/>
            <person name="Ettema T.J."/>
        </authorList>
    </citation>
    <scope>NUCLEOTIDE SEQUENCE</scope>
</reference>
<dbReference type="EMBL" id="LAZR01003863">
    <property type="protein sequence ID" value="KKN13989.1"/>
    <property type="molecule type" value="Genomic_DNA"/>
</dbReference>
<comment type="caution">
    <text evidence="2">The sequence shown here is derived from an EMBL/GenBank/DDBJ whole genome shotgun (WGS) entry which is preliminary data.</text>
</comment>
<keyword evidence="1" id="KW-0472">Membrane</keyword>
<feature type="transmembrane region" description="Helical" evidence="1">
    <location>
        <begin position="41"/>
        <end position="60"/>
    </location>
</feature>
<name>A0A0F9N7W7_9ZZZZ</name>